<protein>
    <submittedName>
        <fullName evidence="2">DmcA</fullName>
    </submittedName>
</protein>
<organism evidence="2 3">
    <name type="scientific">Staphylococcus phage Twort (strain DSM 17442 / HER 48)</name>
    <name type="common">Bacteriophage Twort</name>
    <dbReference type="NCBI Taxonomy" id="2908167"/>
    <lineage>
        <taxon>Viruses</taxon>
        <taxon>Duplodnaviria</taxon>
        <taxon>Heunggongvirae</taxon>
        <taxon>Uroviricota</taxon>
        <taxon>Caudoviricetes</taxon>
        <taxon>Herelleviridae</taxon>
        <taxon>Twortvirinae</taxon>
        <taxon>Twortvirus</taxon>
        <taxon>Twortvirus twort</taxon>
    </lineage>
</organism>
<dbReference type="Proteomes" id="UP000503318">
    <property type="component" value="Segment"/>
</dbReference>
<organismHost>
    <name type="scientific">Twortvirus twort</name>
    <dbReference type="NCBI Taxonomy" id="55510"/>
</organismHost>
<name>A0A6H0X581_BPTWO</name>
<dbReference type="EMBL" id="MT151386">
    <property type="protein sequence ID" value="QIW89080.1"/>
    <property type="molecule type" value="Genomic_DNA"/>
</dbReference>
<gene>
    <name evidence="2" type="ORF">TwortDSMZ_079</name>
</gene>
<accession>A0A6H0X581</accession>
<feature type="coiled-coil region" evidence="1">
    <location>
        <begin position="30"/>
        <end position="88"/>
    </location>
</feature>
<evidence type="ECO:0000313" key="2">
    <source>
        <dbReference type="EMBL" id="QIW89080.1"/>
    </source>
</evidence>
<proteinExistence type="predicted"/>
<reference evidence="2 3" key="1">
    <citation type="submission" date="2020-03" db="EMBL/GenBank/DDBJ databases">
        <title>Variable regions in the genome of staphylococcal bacteriophage Twort.</title>
        <authorList>
            <person name="Glowacka-Rutkowska A."/>
            <person name="Gawor J."/>
            <person name="Lobocka M."/>
        </authorList>
    </citation>
    <scope>NUCLEOTIDE SEQUENCE [LARGE SCALE GENOMIC DNA]</scope>
</reference>
<evidence type="ECO:0000256" key="1">
    <source>
        <dbReference type="SAM" id="Coils"/>
    </source>
</evidence>
<keyword evidence="1" id="KW-0175">Coiled coil</keyword>
<evidence type="ECO:0000313" key="3">
    <source>
        <dbReference type="Proteomes" id="UP000503318"/>
    </source>
</evidence>
<sequence>MTNNVDELFKKVESISNTIQEKGYIDSDTFKKLEDEVDELKSIVATLDKDLAVNVERQTPIYIQLESLDEKVKELAESTKDKDDKKSERVEKVLLLVLGAIVSFVFNKFT</sequence>